<feature type="coiled-coil region" evidence="1">
    <location>
        <begin position="542"/>
        <end position="621"/>
    </location>
</feature>
<keyword evidence="3" id="KW-1133">Transmembrane helix</keyword>
<evidence type="ECO:0000256" key="2">
    <source>
        <dbReference type="SAM" id="MobiDB-lite"/>
    </source>
</evidence>
<feature type="coiled-coil region" evidence="1">
    <location>
        <begin position="334"/>
        <end position="361"/>
    </location>
</feature>
<evidence type="ECO:0000256" key="3">
    <source>
        <dbReference type="SAM" id="Phobius"/>
    </source>
</evidence>
<sequence length="1275" mass="144005">MKIQEIEIDGFGAWTNLKLQELGGDATVIYGPNEAGKSTLLHFVRTVIYGFTPQRRARYVPPVYGGAPGGSIKLEGGLGHFIVHRHASMHDPLDERGSVTVIDSSGAPRDAAHLELLLGGVDEATFNNVFAIGLKEIQELGSLDDTSAADHLYKLASGLDRVSLVDVMRELGGARQRLLADGDEPGKINQLLERREKLKTDIETATTAGKRWAALAAERQSLDNEVQELEAEVSDVESSSRMVEAALEIQTPWAERQRIDQQIAAIGELRPIPEQAVEQLEGLHKRVLREKSRLKKIARRRAALEKESEDLPVNRVLVAQAPRIEALAEHAQWLVTLESQIAKLREEVLQMETELDSHKNGVQASAGLVKAKALEDLPADMMAVLRRPSQLVKEESIKLDRIRKEAEQAKQELDLLDQQVAAAFRGRGMNDLGRTIQQTGHKVALLRKRLQVEEQLDQLDRRRKELAFDGEEMSEFDETPLRVTVLLGTFFAVGVMLIGLGVVGGYLNWVDNYGAWMIFGLIMTGGSIGSKLLLERHADESMTDHRRQYEQIRNQTADAKEERDDLDAQIGPGAGSLDVRLREAEAELRELEKFVPLKSEYEAAQQKLVVLQKRQSAAEDSTKEAKHRWRTALKSVGLPEDFAPSKVREVVRGGDQVVEMRRKVAGRREELEQKEREHLVLTSRISQLVADVRITPKSDKPQLQLRQLAESLAEEKETLQHKDEILARAKNLKRFRSRCLHMIKLAMRRRQALLDLAGVTSVKAFRRVAADVAEVARLNEERLEVSRRIEQQLAGRFPEDEVSELLAAEGPSLQKKWNDRVARLEAIRNQMAVLHHRRGVCTAEMQALGSDRRLAHARLEIGMVEKQLAAAIEQWQVHGVISQALESVRQKYETERQPQTLLEASKYFTRLTMGQYQRIWMPLDKRILQVEDARGRSLSLEVLSRGTREAVYLSLRLSLVSSFARRGALLPLVMDDVIVNFDARRVEAAASLLHDFAKEGHQIIFFTCHEHIRDRFAEAEFTVRTLPARGEVVDVEPEQPKKKKKKAVPVPEPVAELPPPPPAPVIEEPKVEVDINPLLDRAYAEDLWFDPDNGWELRKLVKKPEPKPVPKPVPALNLPDSWALAPITVAKKVKEKKPKAQPAAPKVELPDSWPIAEIPRAAEPKNDTQYEVISFRYLPDSWPVAPIPPREEPKREPPKKESPKRETPKKEAVVQQPVVIPPAPAPEPKVVRKRRLVRSRFAWESPEMYWEEYDERKEDLPGTIVEVIQEVVDDR</sequence>
<dbReference type="SUPFAM" id="SSF52540">
    <property type="entry name" value="P-loop containing nucleoside triphosphate hydrolases"/>
    <property type="match status" value="1"/>
</dbReference>
<organism evidence="5 6">
    <name type="scientific">Pirellula staleyi (strain ATCC 27377 / DSM 6068 / ICPB 4128)</name>
    <name type="common">Pirella staleyi</name>
    <dbReference type="NCBI Taxonomy" id="530564"/>
    <lineage>
        <taxon>Bacteria</taxon>
        <taxon>Pseudomonadati</taxon>
        <taxon>Planctomycetota</taxon>
        <taxon>Planctomycetia</taxon>
        <taxon>Pirellulales</taxon>
        <taxon>Pirellulaceae</taxon>
        <taxon>Pirellula</taxon>
    </lineage>
</organism>
<dbReference type="HOGENOM" id="CLU_006135_0_0_0"/>
<dbReference type="Pfam" id="PF13514">
    <property type="entry name" value="AAA_27"/>
    <property type="match status" value="1"/>
</dbReference>
<feature type="coiled-coil region" evidence="1">
    <location>
        <begin position="188"/>
        <end position="246"/>
    </location>
</feature>
<dbReference type="Proteomes" id="UP000001887">
    <property type="component" value="Chromosome"/>
</dbReference>
<dbReference type="OrthoDB" id="9764467at2"/>
<accession>D2QZ91</accession>
<evidence type="ECO:0000313" key="6">
    <source>
        <dbReference type="Proteomes" id="UP000001887"/>
    </source>
</evidence>
<feature type="region of interest" description="Disordered" evidence="2">
    <location>
        <begin position="1180"/>
        <end position="1226"/>
    </location>
</feature>
<gene>
    <name evidence="5" type="ordered locus">Psta_3622</name>
</gene>
<dbReference type="eggNOG" id="COG4717">
    <property type="taxonomic scope" value="Bacteria"/>
</dbReference>
<feature type="transmembrane region" description="Helical" evidence="3">
    <location>
        <begin position="483"/>
        <end position="507"/>
    </location>
</feature>
<dbReference type="InterPro" id="IPR027417">
    <property type="entry name" value="P-loop_NTPase"/>
</dbReference>
<keyword evidence="6" id="KW-1185">Reference proteome</keyword>
<keyword evidence="1" id="KW-0175">Coiled coil</keyword>
<feature type="compositionally biased region" description="Pro residues" evidence="2">
    <location>
        <begin position="1050"/>
        <end position="1064"/>
    </location>
</feature>
<evidence type="ECO:0000256" key="1">
    <source>
        <dbReference type="SAM" id="Coils"/>
    </source>
</evidence>
<keyword evidence="3" id="KW-0812">Transmembrane</keyword>
<keyword evidence="3" id="KW-0472">Membrane</keyword>
<feature type="transmembrane region" description="Helical" evidence="3">
    <location>
        <begin position="513"/>
        <end position="534"/>
    </location>
</feature>
<evidence type="ECO:0000259" key="4">
    <source>
        <dbReference type="Pfam" id="PF13514"/>
    </source>
</evidence>
<dbReference type="EMBL" id="CP001848">
    <property type="protein sequence ID" value="ADB18283.1"/>
    <property type="molecule type" value="Genomic_DNA"/>
</dbReference>
<name>D2QZ91_PIRSD</name>
<dbReference type="AlphaFoldDB" id="D2QZ91"/>
<protein>
    <submittedName>
        <fullName evidence="5">SMC domain protein</fullName>
    </submittedName>
</protein>
<reference evidence="5 6" key="1">
    <citation type="journal article" date="2009" name="Stand. Genomic Sci.">
        <title>Complete genome sequence of Pirellula staleyi type strain (ATCC 27377).</title>
        <authorList>
            <person name="Clum A."/>
            <person name="Tindall B.J."/>
            <person name="Sikorski J."/>
            <person name="Ivanova N."/>
            <person name="Mavrommatis K."/>
            <person name="Lucas S."/>
            <person name="Glavina del Rio T."/>
            <person name="Nolan M."/>
            <person name="Chen F."/>
            <person name="Tice H."/>
            <person name="Pitluck S."/>
            <person name="Cheng J.F."/>
            <person name="Chertkov O."/>
            <person name="Brettin T."/>
            <person name="Han C."/>
            <person name="Detter J.C."/>
            <person name="Kuske C."/>
            <person name="Bruce D."/>
            <person name="Goodwin L."/>
            <person name="Ovchinikova G."/>
            <person name="Pati A."/>
            <person name="Mikhailova N."/>
            <person name="Chen A."/>
            <person name="Palaniappan K."/>
            <person name="Land M."/>
            <person name="Hauser L."/>
            <person name="Chang Y.J."/>
            <person name="Jeffries C.D."/>
            <person name="Chain P."/>
            <person name="Rohde M."/>
            <person name="Goker M."/>
            <person name="Bristow J."/>
            <person name="Eisen J.A."/>
            <person name="Markowitz V."/>
            <person name="Hugenholtz P."/>
            <person name="Kyrpides N.C."/>
            <person name="Klenk H.P."/>
            <person name="Lapidus A."/>
        </authorList>
    </citation>
    <scope>NUCLEOTIDE SEQUENCE [LARGE SCALE GENOMIC DNA]</scope>
    <source>
        <strain evidence="6">ATCC 27377 / DSM 6068 / ICPB 4128</strain>
    </source>
</reference>
<feature type="coiled-coil region" evidence="1">
    <location>
        <begin position="392"/>
        <end position="469"/>
    </location>
</feature>
<dbReference type="PANTHER" id="PTHR41259">
    <property type="entry name" value="DOUBLE-STRAND BREAK REPAIR RAD50 ATPASE, PUTATIVE-RELATED"/>
    <property type="match status" value="1"/>
</dbReference>
<feature type="domain" description="YhaN AAA" evidence="4">
    <location>
        <begin position="1"/>
        <end position="212"/>
    </location>
</feature>
<proteinExistence type="predicted"/>
<evidence type="ECO:0000313" key="5">
    <source>
        <dbReference type="EMBL" id="ADB18283.1"/>
    </source>
</evidence>
<dbReference type="PANTHER" id="PTHR41259:SF1">
    <property type="entry name" value="DOUBLE-STRAND BREAK REPAIR RAD50 ATPASE, PUTATIVE-RELATED"/>
    <property type="match status" value="1"/>
</dbReference>
<dbReference type="InterPro" id="IPR038734">
    <property type="entry name" value="YhaN_AAA"/>
</dbReference>
<feature type="compositionally biased region" description="Basic and acidic residues" evidence="2">
    <location>
        <begin position="1189"/>
        <end position="1212"/>
    </location>
</feature>
<dbReference type="Gene3D" id="3.40.50.300">
    <property type="entry name" value="P-loop containing nucleotide triphosphate hydrolases"/>
    <property type="match status" value="2"/>
</dbReference>
<dbReference type="STRING" id="530564.Psta_3622"/>
<feature type="region of interest" description="Disordered" evidence="2">
    <location>
        <begin position="1034"/>
        <end position="1067"/>
    </location>
</feature>
<dbReference type="KEGG" id="psl:Psta_3622"/>